<dbReference type="PROSITE" id="PS51208">
    <property type="entry name" value="AUTOTRANSPORTER"/>
    <property type="match status" value="1"/>
</dbReference>
<feature type="domain" description="Autotransporter" evidence="1">
    <location>
        <begin position="71"/>
        <end position="339"/>
    </location>
</feature>
<proteinExistence type="predicted"/>
<dbReference type="SMART" id="SM00869">
    <property type="entry name" value="Autotransporter"/>
    <property type="match status" value="1"/>
</dbReference>
<name>A0ABS2BHT3_9NEIS</name>
<dbReference type="InterPro" id="IPR036709">
    <property type="entry name" value="Autotransporte_beta_dom_sf"/>
</dbReference>
<dbReference type="Gene3D" id="2.40.128.130">
    <property type="entry name" value="Autotransporter beta-domain"/>
    <property type="match status" value="1"/>
</dbReference>
<dbReference type="InterPro" id="IPR006315">
    <property type="entry name" value="OM_autotransptr_brl_dom"/>
</dbReference>
<dbReference type="InterPro" id="IPR005546">
    <property type="entry name" value="Autotransporte_beta"/>
</dbReference>
<protein>
    <submittedName>
        <fullName evidence="2">Autotransporter outer membrane beta-barrel domain-containing protein</fullName>
    </submittedName>
</protein>
<reference evidence="2 3" key="1">
    <citation type="submission" date="2021-01" db="EMBL/GenBank/DDBJ databases">
        <title>Draft Genome Sequence and Polyhydroxyalkanoate Biosynthetic Potential of Jeongeupia naejangsanensis Type Strain DSM 24253.</title>
        <authorList>
            <person name="Turrini P."/>
            <person name="Artuso I."/>
            <person name="Lugli G.A."/>
            <person name="Frangipani E."/>
            <person name="Ventura M."/>
            <person name="Visca P."/>
        </authorList>
    </citation>
    <scope>NUCLEOTIDE SEQUENCE [LARGE SCALE GENOMIC DNA]</scope>
    <source>
        <strain evidence="2 3">DSM 24253</strain>
    </source>
</reference>
<dbReference type="Proteomes" id="UP000809431">
    <property type="component" value="Unassembled WGS sequence"/>
</dbReference>
<keyword evidence="3" id="KW-1185">Reference proteome</keyword>
<dbReference type="RefSeq" id="WP_203536816.1">
    <property type="nucleotide sequence ID" value="NZ_JAESND010000001.1"/>
</dbReference>
<comment type="caution">
    <text evidence="2">The sequence shown here is derived from an EMBL/GenBank/DDBJ whole genome shotgun (WGS) entry which is preliminary data.</text>
</comment>
<dbReference type="SUPFAM" id="SSF103515">
    <property type="entry name" value="Autotransporter"/>
    <property type="match status" value="1"/>
</dbReference>
<gene>
    <name evidence="2" type="ORF">JMJ54_04960</name>
</gene>
<dbReference type="Pfam" id="PF03797">
    <property type="entry name" value="Autotransporter"/>
    <property type="match status" value="1"/>
</dbReference>
<dbReference type="NCBIfam" id="TIGR01414">
    <property type="entry name" value="autotrans_barl"/>
    <property type="match status" value="1"/>
</dbReference>
<evidence type="ECO:0000259" key="1">
    <source>
        <dbReference type="PROSITE" id="PS51208"/>
    </source>
</evidence>
<sequence length="339" mass="38074">MPSDLPADQANRTRTYTEGYQAYRRPCPASPDQVPSVVVKQPLDCIRTDDRAAQNLNGGEALPPTPGREVDASSGWNVWVDNNYTDISDRRYGFDLDGSSYGLTLGADRLLDNGLIVGGMLGMQNSRSKQFDGDMQLKSNGYNLGPYVAYPYAENWVADASVTFGQNNNEQRILMFSGDYTTTTWGFSLNNTGQFRYDDVYLRPRMSLYYGHTRSASYQMQGWLKDRQWVFDNDGSSANYGYVEFGSEFNRTFESDNGMRWMPYADVALKYEFERANDGMILTGNLSYAEASPWSGSTHAGVRMMWSNATMLEASVGYESLGQGDLDIWSGRLYLSHGF</sequence>
<evidence type="ECO:0000313" key="2">
    <source>
        <dbReference type="EMBL" id="MBM3115173.1"/>
    </source>
</evidence>
<accession>A0ABS2BHT3</accession>
<evidence type="ECO:0000313" key="3">
    <source>
        <dbReference type="Proteomes" id="UP000809431"/>
    </source>
</evidence>
<dbReference type="EMBL" id="JAESND010000001">
    <property type="protein sequence ID" value="MBM3115173.1"/>
    <property type="molecule type" value="Genomic_DNA"/>
</dbReference>
<organism evidence="2 3">
    <name type="scientific">Jeongeupia naejangsanensis</name>
    <dbReference type="NCBI Taxonomy" id="613195"/>
    <lineage>
        <taxon>Bacteria</taxon>
        <taxon>Pseudomonadati</taxon>
        <taxon>Pseudomonadota</taxon>
        <taxon>Betaproteobacteria</taxon>
        <taxon>Neisseriales</taxon>
        <taxon>Chitinibacteraceae</taxon>
        <taxon>Jeongeupia</taxon>
    </lineage>
</organism>